<dbReference type="OrthoDB" id="9786534at2"/>
<dbReference type="InterPro" id="IPR046674">
    <property type="entry name" value="DUF6544"/>
</dbReference>
<dbReference type="RefSeq" id="WP_014855243.1">
    <property type="nucleotide sequence ID" value="NC_018178.1"/>
</dbReference>
<dbReference type="STRING" id="1191523.MROS_0563"/>
<organism evidence="2 3">
    <name type="scientific">Melioribacter roseus (strain DSM 23840 / JCM 17771 / VKM B-2668 / P3M-2)</name>
    <dbReference type="NCBI Taxonomy" id="1191523"/>
    <lineage>
        <taxon>Bacteria</taxon>
        <taxon>Pseudomonadati</taxon>
        <taxon>Ignavibacteriota</taxon>
        <taxon>Ignavibacteria</taxon>
        <taxon>Ignavibacteriales</taxon>
        <taxon>Melioribacteraceae</taxon>
        <taxon>Melioribacter</taxon>
    </lineage>
</organism>
<keyword evidence="1" id="KW-0472">Membrane</keyword>
<dbReference type="EMBL" id="CP003557">
    <property type="protein sequence ID" value="AFN73806.1"/>
    <property type="molecule type" value="Genomic_DNA"/>
</dbReference>
<dbReference type="Pfam" id="PF20181">
    <property type="entry name" value="DUF6544"/>
    <property type="match status" value="1"/>
</dbReference>
<dbReference type="Proteomes" id="UP000009011">
    <property type="component" value="Chromosome"/>
</dbReference>
<proteinExistence type="predicted"/>
<evidence type="ECO:0000313" key="3">
    <source>
        <dbReference type="Proteomes" id="UP000009011"/>
    </source>
</evidence>
<feature type="transmembrane region" description="Helical" evidence="1">
    <location>
        <begin position="6"/>
        <end position="29"/>
    </location>
</feature>
<dbReference type="KEGG" id="mro:MROS_0563"/>
<feature type="transmembrane region" description="Helical" evidence="1">
    <location>
        <begin position="41"/>
        <end position="59"/>
    </location>
</feature>
<gene>
    <name evidence="2" type="ordered locus">MROS_0563</name>
</gene>
<name>I7A1E6_MELRP</name>
<sequence length="378" mass="42846">MRTFALVILSVHGIIHLLGFIKAFDLMKVEELKSYISKRDGILWLLATLLLLSAAVLYSNDFICWWAVCASGIAVSQFLIVKYWRDAKFGTIANLILILPVIITAADSLPIGYKEELKSEVVKRISGEGGQGVVAFADIEHLPAPVQKYLIYTGAVGKPRVYNFRAVAEGEIKTAPDSKFLKYRSTQYNFIDNPARFYYIRSSLYGIPFEGLHTYADSGAVMRIKLASFFTVAEAKGEIMNKSETVTMFNDICLFAPAALIDPKIEWFPVDSLTVDAFFENAGNRIKARLYFNTKGELVNFESDDRYESADGKTYVNYRWSTPVKDYRNFGEAKLASYGEAVWHKPEGKFVYAKMRLKEIVCNTREYVPIKNELFLNF</sequence>
<keyword evidence="1" id="KW-0812">Transmembrane</keyword>
<feature type="transmembrane region" description="Helical" evidence="1">
    <location>
        <begin position="65"/>
        <end position="84"/>
    </location>
</feature>
<feature type="transmembrane region" description="Helical" evidence="1">
    <location>
        <begin position="91"/>
        <end position="113"/>
    </location>
</feature>
<keyword evidence="3" id="KW-1185">Reference proteome</keyword>
<reference evidence="2 3" key="1">
    <citation type="journal article" date="2013" name="PLoS ONE">
        <title>Genomic analysis of Melioribacter roseus, facultatively anaerobic organotrophic bacterium representing a novel deep lineage within Bacteriodetes/Chlorobi group.</title>
        <authorList>
            <person name="Kadnikov V.V."/>
            <person name="Mardanov A.V."/>
            <person name="Podosokorskaya O.A."/>
            <person name="Gavrilov S.N."/>
            <person name="Kublanov I.V."/>
            <person name="Beletsky A.V."/>
            <person name="Bonch-Osmolovskaya E.A."/>
            <person name="Ravin N.V."/>
        </authorList>
    </citation>
    <scope>NUCLEOTIDE SEQUENCE [LARGE SCALE GENOMIC DNA]</scope>
    <source>
        <strain evidence="3">JCM 17771 / P3M-2</strain>
    </source>
</reference>
<dbReference type="AlphaFoldDB" id="I7A1E6"/>
<protein>
    <submittedName>
        <fullName evidence="2">Uncharacterized protein</fullName>
    </submittedName>
</protein>
<dbReference type="eggNOG" id="ENOG502ZA6T">
    <property type="taxonomic scope" value="Bacteria"/>
</dbReference>
<dbReference type="HOGENOM" id="CLU_064054_1_0_10"/>
<dbReference type="PATRIC" id="fig|1191523.3.peg.586"/>
<evidence type="ECO:0000313" key="2">
    <source>
        <dbReference type="EMBL" id="AFN73806.1"/>
    </source>
</evidence>
<accession>I7A1E6</accession>
<evidence type="ECO:0000256" key="1">
    <source>
        <dbReference type="SAM" id="Phobius"/>
    </source>
</evidence>
<keyword evidence="1" id="KW-1133">Transmembrane helix</keyword>